<sequence length="72" mass="7308">MGTKKPQTIAAVSYISVPHHTPCEDSATPCSLAVIHRPCTVTVPHLSVTAPARAAVGAATQASANIPFSNAS</sequence>
<name>A0A7X2HBJ7_9BACL</name>
<dbReference type="Proteomes" id="UP000463051">
    <property type="component" value="Unassembled WGS sequence"/>
</dbReference>
<gene>
    <name evidence="1" type="ORF">GJB61_28985</name>
</gene>
<keyword evidence="2" id="KW-1185">Reference proteome</keyword>
<organism evidence="1 2">
    <name type="scientific">Paenibacillus monticola</name>
    <dbReference type="NCBI Taxonomy" id="2666075"/>
    <lineage>
        <taxon>Bacteria</taxon>
        <taxon>Bacillati</taxon>
        <taxon>Bacillota</taxon>
        <taxon>Bacilli</taxon>
        <taxon>Bacillales</taxon>
        <taxon>Paenibacillaceae</taxon>
        <taxon>Paenibacillus</taxon>
    </lineage>
</organism>
<evidence type="ECO:0000313" key="1">
    <source>
        <dbReference type="EMBL" id="MRN56990.1"/>
    </source>
</evidence>
<comment type="caution">
    <text evidence="1">The sequence shown here is derived from an EMBL/GenBank/DDBJ whole genome shotgun (WGS) entry which is preliminary data.</text>
</comment>
<accession>A0A7X2HBJ7</accession>
<reference evidence="1 2" key="1">
    <citation type="submission" date="2019-11" db="EMBL/GenBank/DDBJ databases">
        <title>Paenibacillus monticola sp. nov., a novel PGPR strain isolated from mountain sample in China.</title>
        <authorList>
            <person name="Zhao Q."/>
            <person name="Li H.-P."/>
            <person name="Zhang J.-L."/>
        </authorList>
    </citation>
    <scope>NUCLEOTIDE SEQUENCE [LARGE SCALE GENOMIC DNA]</scope>
    <source>
        <strain evidence="1 2">LC-T2</strain>
    </source>
</reference>
<protein>
    <submittedName>
        <fullName evidence="1">Uncharacterized protein</fullName>
    </submittedName>
</protein>
<dbReference type="AlphaFoldDB" id="A0A7X2HBJ7"/>
<evidence type="ECO:0000313" key="2">
    <source>
        <dbReference type="Proteomes" id="UP000463051"/>
    </source>
</evidence>
<proteinExistence type="predicted"/>
<dbReference type="EMBL" id="WJXB01000018">
    <property type="protein sequence ID" value="MRN56990.1"/>
    <property type="molecule type" value="Genomic_DNA"/>
</dbReference>